<dbReference type="InterPro" id="IPR045026">
    <property type="entry name" value="LIMYB"/>
</dbReference>
<gene>
    <name evidence="3" type="ORF">F0562_028043</name>
</gene>
<feature type="domain" description="Myb/SANT-like" evidence="2">
    <location>
        <begin position="1"/>
        <end position="82"/>
    </location>
</feature>
<evidence type="ECO:0000259" key="2">
    <source>
        <dbReference type="Pfam" id="PF12776"/>
    </source>
</evidence>
<dbReference type="InterPro" id="IPR024752">
    <property type="entry name" value="Myb/SANT-like_dom"/>
</dbReference>
<dbReference type="OrthoDB" id="686198at2759"/>
<dbReference type="PANTHER" id="PTHR47584:SF14">
    <property type="entry name" value="L10-INTERACTING MYB DOMAIN-CONTAINING PROTEIN-LIKE"/>
    <property type="match status" value="1"/>
</dbReference>
<feature type="region of interest" description="Disordered" evidence="1">
    <location>
        <begin position="100"/>
        <end position="149"/>
    </location>
</feature>
<dbReference type="Pfam" id="PF12776">
    <property type="entry name" value="Myb_DNA-bind_3"/>
    <property type="match status" value="1"/>
</dbReference>
<protein>
    <recommendedName>
        <fullName evidence="2">Myb/SANT-like domain-containing protein</fullName>
    </recommendedName>
</protein>
<dbReference type="PANTHER" id="PTHR47584">
    <property type="match status" value="1"/>
</dbReference>
<dbReference type="AlphaFoldDB" id="A0A5J5BB29"/>
<name>A0A5J5BB29_9ASTE</name>
<accession>A0A5J5BB29</accession>
<keyword evidence="4" id="KW-1185">Reference proteome</keyword>
<evidence type="ECO:0000256" key="1">
    <source>
        <dbReference type="SAM" id="MobiDB-lite"/>
    </source>
</evidence>
<dbReference type="Proteomes" id="UP000325577">
    <property type="component" value="Linkage Group LG15"/>
</dbReference>
<reference evidence="3 4" key="1">
    <citation type="submission" date="2019-09" db="EMBL/GenBank/DDBJ databases">
        <title>A chromosome-level genome assembly of the Chinese tupelo Nyssa sinensis.</title>
        <authorList>
            <person name="Yang X."/>
            <person name="Kang M."/>
            <person name="Yang Y."/>
            <person name="Xiong H."/>
            <person name="Wang M."/>
            <person name="Zhang Z."/>
            <person name="Wang Z."/>
            <person name="Wu H."/>
            <person name="Ma T."/>
            <person name="Liu J."/>
            <person name="Xi Z."/>
        </authorList>
    </citation>
    <scope>NUCLEOTIDE SEQUENCE [LARGE SCALE GENOMIC DNA]</scope>
    <source>
        <strain evidence="3">J267</strain>
        <tissue evidence="3">Leaf</tissue>
    </source>
</reference>
<sequence length="160" mass="18439">MVEEVHQNALLTNTFPRRVFQTFDEELFQKSGKRYAVAKLKSKFNRLRMKYGAFSHLLEQSGFGWDPDTNTVTALEDVWKRYITLPPTSDEERDLEDDFMRGGVHVSGNTPLPDSPIDDNLIPSNRKRGSDDPFSSRHKKWSKSSSMEKAFEAWTSYSIA</sequence>
<evidence type="ECO:0000313" key="4">
    <source>
        <dbReference type="Proteomes" id="UP000325577"/>
    </source>
</evidence>
<proteinExistence type="predicted"/>
<dbReference type="EMBL" id="CM018038">
    <property type="protein sequence ID" value="KAA8538411.1"/>
    <property type="molecule type" value="Genomic_DNA"/>
</dbReference>
<evidence type="ECO:0000313" key="3">
    <source>
        <dbReference type="EMBL" id="KAA8538411.1"/>
    </source>
</evidence>
<organism evidence="3 4">
    <name type="scientific">Nyssa sinensis</name>
    <dbReference type="NCBI Taxonomy" id="561372"/>
    <lineage>
        <taxon>Eukaryota</taxon>
        <taxon>Viridiplantae</taxon>
        <taxon>Streptophyta</taxon>
        <taxon>Embryophyta</taxon>
        <taxon>Tracheophyta</taxon>
        <taxon>Spermatophyta</taxon>
        <taxon>Magnoliopsida</taxon>
        <taxon>eudicotyledons</taxon>
        <taxon>Gunneridae</taxon>
        <taxon>Pentapetalae</taxon>
        <taxon>asterids</taxon>
        <taxon>Cornales</taxon>
        <taxon>Nyssaceae</taxon>
        <taxon>Nyssa</taxon>
    </lineage>
</organism>